<comment type="caution">
    <text evidence="1">The sequence shown here is derived from an EMBL/GenBank/DDBJ whole genome shotgun (WGS) entry which is preliminary data.</text>
</comment>
<dbReference type="Proteomes" id="UP000560069">
    <property type="component" value="Unassembled WGS sequence"/>
</dbReference>
<name>A0A7Z0E7Y0_9MICC</name>
<organism evidence="1 2">
    <name type="scientific">Nesterenkonia sandarakina</name>
    <dbReference type="NCBI Taxonomy" id="272918"/>
    <lineage>
        <taxon>Bacteria</taxon>
        <taxon>Bacillati</taxon>
        <taxon>Actinomycetota</taxon>
        <taxon>Actinomycetes</taxon>
        <taxon>Micrococcales</taxon>
        <taxon>Micrococcaceae</taxon>
        <taxon>Nesterenkonia</taxon>
    </lineage>
</organism>
<accession>A0A7Z0E7Y0</accession>
<sequence length="64" mass="7197">MTQAKSEAENPFKRWIPGPERWILRAERSTEPTHPLSGGFPPLANTDAPLVIQPLVICLTFWLA</sequence>
<gene>
    <name evidence="1" type="ORF">HNR11_001107</name>
</gene>
<protein>
    <submittedName>
        <fullName evidence="1">Uncharacterized protein</fullName>
    </submittedName>
</protein>
<dbReference type="AlphaFoldDB" id="A0A7Z0E7Y0"/>
<dbReference type="EMBL" id="JACCFQ010000001">
    <property type="protein sequence ID" value="NYJ16573.1"/>
    <property type="molecule type" value="Genomic_DNA"/>
</dbReference>
<keyword evidence="2" id="KW-1185">Reference proteome</keyword>
<proteinExistence type="predicted"/>
<evidence type="ECO:0000313" key="2">
    <source>
        <dbReference type="Proteomes" id="UP000560069"/>
    </source>
</evidence>
<evidence type="ECO:0000313" key="1">
    <source>
        <dbReference type="EMBL" id="NYJ16573.1"/>
    </source>
</evidence>
<reference evidence="1 2" key="1">
    <citation type="submission" date="2020-07" db="EMBL/GenBank/DDBJ databases">
        <title>Sequencing the genomes of 1000 actinobacteria strains.</title>
        <authorList>
            <person name="Klenk H.-P."/>
        </authorList>
    </citation>
    <scope>NUCLEOTIDE SEQUENCE [LARGE SCALE GENOMIC DNA]</scope>
    <source>
        <strain evidence="1 2">DSM 15664</strain>
    </source>
</reference>